<sequence length="199" mass="20655">MTGVWSTIKGAPAPIRERQGEDQPRVARASGSSSSSRPSSPPKVLGTSSSRPLPRSYNPGVDARGARSPGATSSQSFSPGKSSPSRLSRSSTALGQGEKSRAKDRKSAGNANEDSRNTTTVPGTGNGTGSSADVTRATPQSVQPSASSTIDPLSQHIFMRKITSTDQSIPHRLTQMAEGLSRPSQDLAARNVAAVGDKR</sequence>
<reference evidence="2 3" key="1">
    <citation type="journal article" date="2016" name="Genome Announc.">
        <title>Genome Sequence of Madurella mycetomatis mm55, Isolated from a Human Mycetoma Case in Sudan.</title>
        <authorList>
            <person name="Smit S."/>
            <person name="Derks M.F."/>
            <person name="Bervoets S."/>
            <person name="Fahal A."/>
            <person name="van Leeuwen W."/>
            <person name="van Belkum A."/>
            <person name="van de Sande W.W."/>
        </authorList>
    </citation>
    <scope>NUCLEOTIDE SEQUENCE [LARGE SCALE GENOMIC DNA]</scope>
    <source>
        <strain evidence="3">mm55</strain>
    </source>
</reference>
<gene>
    <name evidence="2" type="ORF">MMYC01_209017</name>
</gene>
<accession>A0A175VR70</accession>
<proteinExistence type="predicted"/>
<feature type="compositionally biased region" description="Polar residues" evidence="1">
    <location>
        <begin position="130"/>
        <end position="152"/>
    </location>
</feature>
<evidence type="ECO:0000313" key="2">
    <source>
        <dbReference type="EMBL" id="KXX73998.1"/>
    </source>
</evidence>
<evidence type="ECO:0000256" key="1">
    <source>
        <dbReference type="SAM" id="MobiDB-lite"/>
    </source>
</evidence>
<keyword evidence="3" id="KW-1185">Reference proteome</keyword>
<organism evidence="2 3">
    <name type="scientific">Madurella mycetomatis</name>
    <dbReference type="NCBI Taxonomy" id="100816"/>
    <lineage>
        <taxon>Eukaryota</taxon>
        <taxon>Fungi</taxon>
        <taxon>Dikarya</taxon>
        <taxon>Ascomycota</taxon>
        <taxon>Pezizomycotina</taxon>
        <taxon>Sordariomycetes</taxon>
        <taxon>Sordariomycetidae</taxon>
        <taxon>Sordariales</taxon>
        <taxon>Sordariales incertae sedis</taxon>
        <taxon>Madurella</taxon>
    </lineage>
</organism>
<dbReference type="AlphaFoldDB" id="A0A175VR70"/>
<evidence type="ECO:0000313" key="3">
    <source>
        <dbReference type="Proteomes" id="UP000078237"/>
    </source>
</evidence>
<name>A0A175VR70_9PEZI</name>
<dbReference type="VEuPathDB" id="FungiDB:MMYC01_209017"/>
<feature type="compositionally biased region" description="Low complexity" evidence="1">
    <location>
        <begin position="73"/>
        <end position="91"/>
    </location>
</feature>
<comment type="caution">
    <text evidence="2">The sequence shown here is derived from an EMBL/GenBank/DDBJ whole genome shotgun (WGS) entry which is preliminary data.</text>
</comment>
<protein>
    <submittedName>
        <fullName evidence="2">Uncharacterized protein</fullName>
    </submittedName>
</protein>
<dbReference type="EMBL" id="LCTW02000399">
    <property type="protein sequence ID" value="KXX73998.1"/>
    <property type="molecule type" value="Genomic_DNA"/>
</dbReference>
<feature type="compositionally biased region" description="Basic and acidic residues" evidence="1">
    <location>
        <begin position="15"/>
        <end position="25"/>
    </location>
</feature>
<feature type="compositionally biased region" description="Basic and acidic residues" evidence="1">
    <location>
        <begin position="98"/>
        <end position="107"/>
    </location>
</feature>
<feature type="region of interest" description="Disordered" evidence="1">
    <location>
        <begin position="1"/>
        <end position="153"/>
    </location>
</feature>
<dbReference type="Proteomes" id="UP000078237">
    <property type="component" value="Unassembled WGS sequence"/>
</dbReference>